<keyword evidence="5" id="KW-0949">S-adenosyl-L-methionine</keyword>
<reference evidence="8" key="1">
    <citation type="journal article" date="2014" name="Int. J. Syst. Evol. Microbiol.">
        <title>Complete genome sequence of Corynebacterium casei LMG S-19264T (=DSM 44701T), isolated from a smear-ripened cheese.</title>
        <authorList>
            <consortium name="US DOE Joint Genome Institute (JGI-PGF)"/>
            <person name="Walter F."/>
            <person name="Albersmeier A."/>
            <person name="Kalinowski J."/>
            <person name="Ruckert C."/>
        </authorList>
    </citation>
    <scope>NUCLEOTIDE SEQUENCE</scope>
    <source>
        <strain evidence="8">JCM 31740</strain>
    </source>
</reference>
<comment type="catalytic activity">
    <reaction evidence="6">
        <text>a 2'-deoxyadenosine in DNA + S-adenosyl-L-methionine = an N(6)-methyl-2'-deoxyadenosine in DNA + S-adenosyl-L-homocysteine + H(+)</text>
        <dbReference type="Rhea" id="RHEA:15197"/>
        <dbReference type="Rhea" id="RHEA-COMP:12418"/>
        <dbReference type="Rhea" id="RHEA-COMP:12419"/>
        <dbReference type="ChEBI" id="CHEBI:15378"/>
        <dbReference type="ChEBI" id="CHEBI:57856"/>
        <dbReference type="ChEBI" id="CHEBI:59789"/>
        <dbReference type="ChEBI" id="CHEBI:90615"/>
        <dbReference type="ChEBI" id="CHEBI:90616"/>
        <dbReference type="EC" id="2.1.1.72"/>
    </reaction>
</comment>
<proteinExistence type="inferred from homology"/>
<sequence length="291" mass="33380">MLRPLLKWAGGKRWLVSFLIGTLPVKWAHYYEPFAGAAALLVEMWNRRLLGGATISDTNEELVNLYVVVRDCPQELVSALKQLPFGNDPKSYYAARDRFNEIRGGPAKVERAALLIYLNRHCYNGLWRVNAKGEFNVPFGRYNRPSMPSEEDVFGFHALLRNVRILNVDFEEAVKDVSKGDLVYLDPPYQPASETASFTDYTPEGFTKQDQVRLAKVFRELDERGAYLILSNSDTELVRSLYEGYYVETVEANRAINSKTERRRGAREIIVTNYEVEKRRRAKLNSGWGIL</sequence>
<evidence type="ECO:0000256" key="6">
    <source>
        <dbReference type="ARBA" id="ARBA00047942"/>
    </source>
</evidence>
<keyword evidence="4 7" id="KW-0808">Transferase</keyword>
<dbReference type="Proteomes" id="UP000276741">
    <property type="component" value="Chromosome"/>
</dbReference>
<evidence type="ECO:0000256" key="2">
    <source>
        <dbReference type="ARBA" id="ARBA00011900"/>
    </source>
</evidence>
<dbReference type="InterPro" id="IPR002052">
    <property type="entry name" value="DNA_methylase_N6_adenine_CS"/>
</dbReference>
<evidence type="ECO:0000313" key="8">
    <source>
        <dbReference type="EMBL" id="GGU01466.1"/>
    </source>
</evidence>
<evidence type="ECO:0000313" key="9">
    <source>
        <dbReference type="Proteomes" id="UP000276741"/>
    </source>
</evidence>
<evidence type="ECO:0000256" key="3">
    <source>
        <dbReference type="ARBA" id="ARBA00022603"/>
    </source>
</evidence>
<evidence type="ECO:0000256" key="4">
    <source>
        <dbReference type="ARBA" id="ARBA00022679"/>
    </source>
</evidence>
<dbReference type="InterPro" id="IPR012327">
    <property type="entry name" value="MeTrfase_D12"/>
</dbReference>
<dbReference type="GO" id="GO:0006298">
    <property type="term" value="P:mismatch repair"/>
    <property type="evidence" value="ECO:0007669"/>
    <property type="project" value="TreeGrafter"/>
</dbReference>
<dbReference type="GO" id="GO:0032259">
    <property type="term" value="P:methylation"/>
    <property type="evidence" value="ECO:0007669"/>
    <property type="project" value="UniProtKB-KW"/>
</dbReference>
<reference evidence="8" key="4">
    <citation type="submission" date="2020-09" db="EMBL/GenBank/DDBJ databases">
        <authorList>
            <person name="Sun Q."/>
            <person name="Ohkuma M."/>
        </authorList>
    </citation>
    <scope>NUCLEOTIDE SEQUENCE</scope>
    <source>
        <strain evidence="8">JCM 31740</strain>
    </source>
</reference>
<reference evidence="9" key="2">
    <citation type="submission" date="2018-04" db="EMBL/GenBank/DDBJ databases">
        <title>Complete genome sequence of Sulfodiicoccus acidiphilus strain HS-1.</title>
        <authorList>
            <person name="Sakai H.D."/>
            <person name="Kurosawa N."/>
        </authorList>
    </citation>
    <scope>NUCLEOTIDE SEQUENCE [LARGE SCALE GENOMIC DNA]</scope>
    <source>
        <strain evidence="9">HS-1</strain>
    </source>
</reference>
<evidence type="ECO:0000256" key="5">
    <source>
        <dbReference type="ARBA" id="ARBA00022691"/>
    </source>
</evidence>
<dbReference type="InterPro" id="IPR023095">
    <property type="entry name" value="Ade_MeTrfase_dom_2"/>
</dbReference>
<dbReference type="EMBL" id="BMQS01000019">
    <property type="protein sequence ID" value="GGU01466.1"/>
    <property type="molecule type" value="Genomic_DNA"/>
</dbReference>
<evidence type="ECO:0000256" key="1">
    <source>
        <dbReference type="ARBA" id="ARBA00006594"/>
    </source>
</evidence>
<dbReference type="KEGG" id="sacd:HS1genome_1592"/>
<dbReference type="PRINTS" id="PR00505">
    <property type="entry name" value="D12N6MTFRASE"/>
</dbReference>
<name>A0A348B4V1_9CREN</name>
<dbReference type="Gene3D" id="1.10.1020.10">
    <property type="entry name" value="Adenine-specific Methyltransferase, Domain 2"/>
    <property type="match status" value="1"/>
</dbReference>
<evidence type="ECO:0000313" key="7">
    <source>
        <dbReference type="EMBL" id="BBD73203.1"/>
    </source>
</evidence>
<dbReference type="GO" id="GO:1904047">
    <property type="term" value="F:S-adenosyl-L-methionine binding"/>
    <property type="evidence" value="ECO:0007669"/>
    <property type="project" value="TreeGrafter"/>
</dbReference>
<dbReference type="OrthoDB" id="372040at2157"/>
<dbReference type="Proteomes" id="UP000616143">
    <property type="component" value="Unassembled WGS sequence"/>
</dbReference>
<dbReference type="Pfam" id="PF02086">
    <property type="entry name" value="MethyltransfD12"/>
    <property type="match status" value="1"/>
</dbReference>
<dbReference type="PANTHER" id="PTHR30481">
    <property type="entry name" value="DNA ADENINE METHYLASE"/>
    <property type="match status" value="1"/>
</dbReference>
<organism evidence="7 9">
    <name type="scientific">Sulfodiicoccus acidiphilus</name>
    <dbReference type="NCBI Taxonomy" id="1670455"/>
    <lineage>
        <taxon>Archaea</taxon>
        <taxon>Thermoproteota</taxon>
        <taxon>Thermoprotei</taxon>
        <taxon>Sulfolobales</taxon>
        <taxon>Sulfolobaceae</taxon>
        <taxon>Sulfodiicoccus</taxon>
    </lineage>
</organism>
<dbReference type="EC" id="2.1.1.72" evidence="2"/>
<accession>A0A348B4V1</accession>
<dbReference type="NCBIfam" id="TIGR00571">
    <property type="entry name" value="dam"/>
    <property type="match status" value="1"/>
</dbReference>
<protein>
    <recommendedName>
        <fullName evidence="2">site-specific DNA-methyltransferase (adenine-specific)</fullName>
        <ecNumber evidence="2">2.1.1.72</ecNumber>
    </recommendedName>
</protein>
<dbReference type="GO" id="GO:0009007">
    <property type="term" value="F:site-specific DNA-methyltransferase (adenine-specific) activity"/>
    <property type="evidence" value="ECO:0007669"/>
    <property type="project" value="UniProtKB-EC"/>
</dbReference>
<dbReference type="REBASE" id="264178">
    <property type="entry name" value="M.SacHS1ORF1592P"/>
</dbReference>
<dbReference type="PIRSF" id="PIRSF000398">
    <property type="entry name" value="M_m6A_EcoRV"/>
    <property type="match status" value="1"/>
</dbReference>
<comment type="similarity">
    <text evidence="1">Belongs to the N(4)/N(6)-methyltransferase family.</text>
</comment>
<dbReference type="InterPro" id="IPR029063">
    <property type="entry name" value="SAM-dependent_MTases_sf"/>
</dbReference>
<dbReference type="PROSITE" id="PS00092">
    <property type="entry name" value="N6_MTASE"/>
    <property type="match status" value="1"/>
</dbReference>
<dbReference type="RefSeq" id="WP_126450330.1">
    <property type="nucleotide sequence ID" value="NZ_AP018553.1"/>
</dbReference>
<keyword evidence="9" id="KW-1185">Reference proteome</keyword>
<dbReference type="SUPFAM" id="SSF53335">
    <property type="entry name" value="S-adenosyl-L-methionine-dependent methyltransferases"/>
    <property type="match status" value="1"/>
</dbReference>
<reference evidence="7" key="3">
    <citation type="journal article" date="2019" name="BMC Res. Notes">
        <title>Complete genome sequence of the Sulfodiicoccus acidiphilus strain HS-1T, the first crenarchaeon that lacks polB3, isolated from an acidic hot spring in Ohwaku-dani, Hakone, Japan.</title>
        <authorList>
            <person name="Sakai H.D."/>
            <person name="Kurosawa N."/>
        </authorList>
    </citation>
    <scope>NUCLEOTIDE SEQUENCE</scope>
    <source>
        <strain evidence="7">HS-1</strain>
    </source>
</reference>
<dbReference type="GO" id="GO:0043565">
    <property type="term" value="F:sequence-specific DNA binding"/>
    <property type="evidence" value="ECO:0007669"/>
    <property type="project" value="TreeGrafter"/>
</dbReference>
<keyword evidence="3 7" id="KW-0489">Methyltransferase</keyword>
<gene>
    <name evidence="8" type="primary">dam</name>
    <name evidence="8" type="ORF">GCM10007116_18370</name>
    <name evidence="7" type="ORF">HS1genome_1592</name>
</gene>
<dbReference type="InterPro" id="IPR012263">
    <property type="entry name" value="M_m6A_EcoRV"/>
</dbReference>
<dbReference type="PANTHER" id="PTHR30481:SF3">
    <property type="entry name" value="DNA ADENINE METHYLASE"/>
    <property type="match status" value="1"/>
</dbReference>
<dbReference type="AlphaFoldDB" id="A0A348B4V1"/>
<dbReference type="EMBL" id="AP018553">
    <property type="protein sequence ID" value="BBD73203.1"/>
    <property type="molecule type" value="Genomic_DNA"/>
</dbReference>
<dbReference type="GeneID" id="38667092"/>
<dbReference type="GO" id="GO:0009307">
    <property type="term" value="P:DNA restriction-modification system"/>
    <property type="evidence" value="ECO:0007669"/>
    <property type="project" value="InterPro"/>
</dbReference>
<dbReference type="Gene3D" id="3.40.50.150">
    <property type="entry name" value="Vaccinia Virus protein VP39"/>
    <property type="match status" value="1"/>
</dbReference>